<evidence type="ECO:0000313" key="7">
    <source>
        <dbReference type="Proteomes" id="UP000069940"/>
    </source>
</evidence>
<sequence>MIYELQGTNIDWEYKALRSRRHSLTSAEGVRWPRGLALGGSGTIGMMKYERGNRRNYEVWKQLGNKGWGWKDVAPYFKKSIRRSTTGFLNVDNYEARDPINGLMIAAAEEVGFEHLNNLNAAQNLGIGWTKFMVENGTRCSPAKAFLNPVGHRNNLHVIKHAFATSISFMKDDGPTAQGVNFILRNKHNLRAIARREIVLSAGAVNTPKLLLLSGIGRMADLAPLNIIQRAELSVGYNLQDHVAIPLFYKFRKSSKRTVNLNLEKVLNLFNFSLKNRTQQLTNHHMGGLTLNINTLNASESFPDAQVTYQLFKKGGFTSSTVLRKIGYDLQLVRSVHQAELEADVVMAMVSILEPRSRGTIKIVAADPYRDPAIKTAYFSDYDDLKTMIRAIRIHQQMLTTNAFLNNGAQLHRVNIPACAFILHDSDEYWECYIRHLSTSMYHPAGTAKMGPDDEPDAVVDERLRVRNVRNLRIVDASIMPEIVSAGLMAPTIMIGEKGADMLKEDNLE</sequence>
<comment type="similarity">
    <text evidence="2">Belongs to the GMC oxidoreductase family.</text>
</comment>
<name>A0ABM1Z7K4_AEDAL</name>
<dbReference type="Pfam" id="PF05199">
    <property type="entry name" value="GMC_oxred_C"/>
    <property type="match status" value="1"/>
</dbReference>
<evidence type="ECO:0000256" key="2">
    <source>
        <dbReference type="ARBA" id="ARBA00010790"/>
    </source>
</evidence>
<evidence type="ECO:0000259" key="5">
    <source>
        <dbReference type="PROSITE" id="PS00624"/>
    </source>
</evidence>
<evidence type="ECO:0000256" key="1">
    <source>
        <dbReference type="ARBA" id="ARBA00001974"/>
    </source>
</evidence>
<dbReference type="GeneID" id="115261318"/>
<keyword evidence="4" id="KW-0274">FAD</keyword>
<dbReference type="PANTHER" id="PTHR11552:SF147">
    <property type="entry name" value="CHOLINE DEHYDROGENASE, MITOCHONDRIAL"/>
    <property type="match status" value="1"/>
</dbReference>
<dbReference type="Gene3D" id="3.50.50.60">
    <property type="entry name" value="FAD/NAD(P)-binding domain"/>
    <property type="match status" value="1"/>
</dbReference>
<dbReference type="InterPro" id="IPR036188">
    <property type="entry name" value="FAD/NAD-bd_sf"/>
</dbReference>
<dbReference type="InterPro" id="IPR012132">
    <property type="entry name" value="GMC_OxRdtase"/>
</dbReference>
<keyword evidence="3" id="KW-0285">Flavoprotein</keyword>
<dbReference type="InterPro" id="IPR000172">
    <property type="entry name" value="GMC_OxRdtase_N"/>
</dbReference>
<keyword evidence="7" id="KW-1185">Reference proteome</keyword>
<feature type="domain" description="Glucose-methanol-choline oxidoreductase N-terminal" evidence="5">
    <location>
        <begin position="203"/>
        <end position="217"/>
    </location>
</feature>
<dbReference type="Pfam" id="PF00732">
    <property type="entry name" value="GMC_oxred_N"/>
    <property type="match status" value="1"/>
</dbReference>
<evidence type="ECO:0000256" key="3">
    <source>
        <dbReference type="ARBA" id="ARBA00022630"/>
    </source>
</evidence>
<reference evidence="6" key="2">
    <citation type="submission" date="2025-05" db="UniProtKB">
        <authorList>
            <consortium name="EnsemblMetazoa"/>
        </authorList>
    </citation>
    <scope>IDENTIFICATION</scope>
    <source>
        <strain evidence="6">Foshan</strain>
    </source>
</reference>
<dbReference type="SUPFAM" id="SSF54373">
    <property type="entry name" value="FAD-linked reductases, C-terminal domain"/>
    <property type="match status" value="1"/>
</dbReference>
<dbReference type="PROSITE" id="PS00624">
    <property type="entry name" value="GMC_OXRED_2"/>
    <property type="match status" value="1"/>
</dbReference>
<proteinExistence type="inferred from homology"/>
<dbReference type="PANTHER" id="PTHR11552">
    <property type="entry name" value="GLUCOSE-METHANOL-CHOLINE GMC OXIDOREDUCTASE"/>
    <property type="match status" value="1"/>
</dbReference>
<dbReference type="SUPFAM" id="SSF51905">
    <property type="entry name" value="FAD/NAD(P)-binding domain"/>
    <property type="match status" value="1"/>
</dbReference>
<dbReference type="Proteomes" id="UP000069940">
    <property type="component" value="Unassembled WGS sequence"/>
</dbReference>
<evidence type="ECO:0000256" key="4">
    <source>
        <dbReference type="ARBA" id="ARBA00022827"/>
    </source>
</evidence>
<dbReference type="Gene3D" id="3.30.560.10">
    <property type="entry name" value="Glucose Oxidase, domain 3"/>
    <property type="match status" value="1"/>
</dbReference>
<comment type="cofactor">
    <cofactor evidence="1">
        <name>FAD</name>
        <dbReference type="ChEBI" id="CHEBI:57692"/>
    </cofactor>
</comment>
<dbReference type="EnsemblMetazoa" id="AALFPA23_015816.R23048">
    <property type="protein sequence ID" value="AALFPA23_015816.P23048"/>
    <property type="gene ID" value="AALFPA23_015816"/>
</dbReference>
<protein>
    <recommendedName>
        <fullName evidence="5">Glucose-methanol-choline oxidoreductase N-terminal domain-containing protein</fullName>
    </recommendedName>
</protein>
<reference evidence="7" key="1">
    <citation type="journal article" date="2015" name="Proc. Natl. Acad. Sci. U.S.A.">
        <title>Genome sequence of the Asian Tiger mosquito, Aedes albopictus, reveals insights into its biology, genetics, and evolution.</title>
        <authorList>
            <person name="Chen X.G."/>
            <person name="Jiang X."/>
            <person name="Gu J."/>
            <person name="Xu M."/>
            <person name="Wu Y."/>
            <person name="Deng Y."/>
            <person name="Zhang C."/>
            <person name="Bonizzoni M."/>
            <person name="Dermauw W."/>
            <person name="Vontas J."/>
            <person name="Armbruster P."/>
            <person name="Huang X."/>
            <person name="Yang Y."/>
            <person name="Zhang H."/>
            <person name="He W."/>
            <person name="Peng H."/>
            <person name="Liu Y."/>
            <person name="Wu K."/>
            <person name="Chen J."/>
            <person name="Lirakis M."/>
            <person name="Topalis P."/>
            <person name="Van Leeuwen T."/>
            <person name="Hall A.B."/>
            <person name="Jiang X."/>
            <person name="Thorpe C."/>
            <person name="Mueller R.L."/>
            <person name="Sun C."/>
            <person name="Waterhouse R.M."/>
            <person name="Yan G."/>
            <person name="Tu Z.J."/>
            <person name="Fang X."/>
            <person name="James A.A."/>
        </authorList>
    </citation>
    <scope>NUCLEOTIDE SEQUENCE [LARGE SCALE GENOMIC DNA]</scope>
    <source>
        <strain evidence="7">Foshan</strain>
    </source>
</reference>
<dbReference type="RefSeq" id="XP_029718593.2">
    <property type="nucleotide sequence ID" value="XM_029862733.2"/>
</dbReference>
<evidence type="ECO:0000313" key="6">
    <source>
        <dbReference type="EnsemblMetazoa" id="AALFPA23_015816.P23048"/>
    </source>
</evidence>
<organism evidence="6 7">
    <name type="scientific">Aedes albopictus</name>
    <name type="common">Asian tiger mosquito</name>
    <name type="synonym">Stegomyia albopicta</name>
    <dbReference type="NCBI Taxonomy" id="7160"/>
    <lineage>
        <taxon>Eukaryota</taxon>
        <taxon>Metazoa</taxon>
        <taxon>Ecdysozoa</taxon>
        <taxon>Arthropoda</taxon>
        <taxon>Hexapoda</taxon>
        <taxon>Insecta</taxon>
        <taxon>Pterygota</taxon>
        <taxon>Neoptera</taxon>
        <taxon>Endopterygota</taxon>
        <taxon>Diptera</taxon>
        <taxon>Nematocera</taxon>
        <taxon>Culicoidea</taxon>
        <taxon>Culicidae</taxon>
        <taxon>Culicinae</taxon>
        <taxon>Aedini</taxon>
        <taxon>Aedes</taxon>
        <taxon>Stegomyia</taxon>
    </lineage>
</organism>
<dbReference type="PIRSF" id="PIRSF000137">
    <property type="entry name" value="Alcohol_oxidase"/>
    <property type="match status" value="1"/>
</dbReference>
<accession>A0ABM1Z7K4</accession>
<dbReference type="InterPro" id="IPR007867">
    <property type="entry name" value="GMC_OxRtase_C"/>
</dbReference>